<dbReference type="GO" id="GO:0006749">
    <property type="term" value="P:glutathione metabolic process"/>
    <property type="evidence" value="ECO:0007669"/>
    <property type="project" value="TreeGrafter"/>
</dbReference>
<feature type="domain" description="DSBA-like thioredoxin" evidence="1">
    <location>
        <begin position="8"/>
        <end position="84"/>
    </location>
</feature>
<dbReference type="PANTHER" id="PTHR42943">
    <property type="entry name" value="GLUTATHIONE S-TRANSFERASE KAPPA"/>
    <property type="match status" value="1"/>
</dbReference>
<dbReference type="GO" id="GO:0004602">
    <property type="term" value="F:glutathione peroxidase activity"/>
    <property type="evidence" value="ECO:0007669"/>
    <property type="project" value="TreeGrafter"/>
</dbReference>
<evidence type="ECO:0000313" key="3">
    <source>
        <dbReference type="Proteomes" id="UP000030108"/>
    </source>
</evidence>
<sequence length="120" mass="13519">MAPPRISIKFCYDIVSPYSYLAFESLTRYRELWNIDLELCPYFLGGVMVAANNRPPMSVKLKGDYLAQEVKRLGEEAGLKINVAWQNNPPKYNGGGPFSSGIQRRFVCDGARKCISSLIH</sequence>
<evidence type="ECO:0000259" key="1">
    <source>
        <dbReference type="Pfam" id="PF01323"/>
    </source>
</evidence>
<dbReference type="PANTHER" id="PTHR42943:SF2">
    <property type="entry name" value="GLUTATHIONE S-TRANSFERASE KAPPA 1"/>
    <property type="match status" value="1"/>
</dbReference>
<dbReference type="Proteomes" id="UP000030108">
    <property type="component" value="Unassembled WGS sequence"/>
</dbReference>
<dbReference type="InterPro" id="IPR051924">
    <property type="entry name" value="GST_Kappa/NadH"/>
</dbReference>
<dbReference type="SUPFAM" id="SSF52833">
    <property type="entry name" value="Thioredoxin-like"/>
    <property type="match status" value="1"/>
</dbReference>
<dbReference type="AlphaFoldDB" id="X8J6B6"/>
<dbReference type="InterPro" id="IPR036249">
    <property type="entry name" value="Thioredoxin-like_sf"/>
</dbReference>
<gene>
    <name evidence="2" type="ORF">RSOL_231780</name>
</gene>
<dbReference type="Pfam" id="PF01323">
    <property type="entry name" value="DSBA"/>
    <property type="match status" value="1"/>
</dbReference>
<protein>
    <submittedName>
        <fullName evidence="2">DSBA-like thioredoxin domain protein</fullName>
    </submittedName>
</protein>
<comment type="caution">
    <text evidence="2">The sequence shown here is derived from an EMBL/GenBank/DDBJ whole genome shotgun (WGS) entry which is preliminary data.</text>
</comment>
<dbReference type="GO" id="GO:0004364">
    <property type="term" value="F:glutathione transferase activity"/>
    <property type="evidence" value="ECO:0007669"/>
    <property type="project" value="TreeGrafter"/>
</dbReference>
<dbReference type="GO" id="GO:0005739">
    <property type="term" value="C:mitochondrion"/>
    <property type="evidence" value="ECO:0007669"/>
    <property type="project" value="TreeGrafter"/>
</dbReference>
<evidence type="ECO:0000313" key="2">
    <source>
        <dbReference type="EMBL" id="EUC57858.1"/>
    </source>
</evidence>
<dbReference type="GO" id="GO:0005777">
    <property type="term" value="C:peroxisome"/>
    <property type="evidence" value="ECO:0007669"/>
    <property type="project" value="TreeGrafter"/>
</dbReference>
<reference evidence="3" key="1">
    <citation type="journal article" date="2014" name="Genome Announc.">
        <title>Draft genome sequence of the plant-pathogenic soil fungus Rhizoctonia solani anastomosis group 3 strain Rhs1AP.</title>
        <authorList>
            <person name="Cubeta M.A."/>
            <person name="Thomas E."/>
            <person name="Dean R.A."/>
            <person name="Jabaji S."/>
            <person name="Neate S.M."/>
            <person name="Tavantzis S."/>
            <person name="Toda T."/>
            <person name="Vilgalys R."/>
            <person name="Bharathan N."/>
            <person name="Fedorova-Abrams N."/>
            <person name="Pakala S.B."/>
            <person name="Pakala S.M."/>
            <person name="Zafar N."/>
            <person name="Joardar V."/>
            <person name="Losada L."/>
            <person name="Nierman W.C."/>
        </authorList>
    </citation>
    <scope>NUCLEOTIDE SEQUENCE [LARGE SCALE GENOMIC DNA]</scope>
    <source>
        <strain evidence="3">AG-3</strain>
    </source>
</reference>
<dbReference type="InterPro" id="IPR001853">
    <property type="entry name" value="DSBA-like_thioredoxin_dom"/>
</dbReference>
<organism evidence="2 3">
    <name type="scientific">Rhizoctonia solani AG-3 Rhs1AP</name>
    <dbReference type="NCBI Taxonomy" id="1086054"/>
    <lineage>
        <taxon>Eukaryota</taxon>
        <taxon>Fungi</taxon>
        <taxon>Dikarya</taxon>
        <taxon>Basidiomycota</taxon>
        <taxon>Agaricomycotina</taxon>
        <taxon>Agaricomycetes</taxon>
        <taxon>Cantharellales</taxon>
        <taxon>Ceratobasidiaceae</taxon>
        <taxon>Rhizoctonia</taxon>
    </lineage>
</organism>
<name>X8J6B6_9AGAM</name>
<accession>X8J6B6</accession>
<dbReference type="OrthoDB" id="4664297at2759"/>
<dbReference type="Gene3D" id="3.40.30.10">
    <property type="entry name" value="Glutaredoxin"/>
    <property type="match status" value="1"/>
</dbReference>
<proteinExistence type="predicted"/>
<dbReference type="EMBL" id="JATN01000322">
    <property type="protein sequence ID" value="EUC57858.1"/>
    <property type="molecule type" value="Genomic_DNA"/>
</dbReference>